<proteinExistence type="predicted"/>
<accession>A0ABS8H9I8</accession>
<dbReference type="Proteomes" id="UP001199206">
    <property type="component" value="Unassembled WGS sequence"/>
</dbReference>
<dbReference type="EMBL" id="JAJGQJ010000002">
    <property type="protein sequence ID" value="MCC4618836.1"/>
    <property type="molecule type" value="Genomic_DNA"/>
</dbReference>
<name>A0ABS8H9I8_9XANT</name>
<comment type="caution">
    <text evidence="1">The sequence shown here is derived from an EMBL/GenBank/DDBJ whole genome shotgun (WGS) entry which is preliminary data.</text>
</comment>
<evidence type="ECO:0000313" key="1">
    <source>
        <dbReference type="EMBL" id="MCC4618836.1"/>
    </source>
</evidence>
<dbReference type="RefSeq" id="WP_029220129.1">
    <property type="nucleotide sequence ID" value="NZ_CAWLZN010000001.1"/>
</dbReference>
<keyword evidence="2" id="KW-1185">Reference proteome</keyword>
<organism evidence="1 2">
    <name type="scientific">Xanthomonas cassavae CFBP 4642</name>
    <dbReference type="NCBI Taxonomy" id="1219375"/>
    <lineage>
        <taxon>Bacteria</taxon>
        <taxon>Pseudomonadati</taxon>
        <taxon>Pseudomonadota</taxon>
        <taxon>Gammaproteobacteria</taxon>
        <taxon>Lysobacterales</taxon>
        <taxon>Lysobacteraceae</taxon>
        <taxon>Xanthomonas</taxon>
    </lineage>
</organism>
<gene>
    <name evidence="1" type="ORF">LL965_01595</name>
</gene>
<sequence length="122" mass="13774">MRALRSRNRLLQLATRTNDALTLLIRDSILLRPVLEHDLSQWSLLKGEVCSPAAGEMISEQANRSLLLSDHVHAGYADIVLSARAVTTRSDVATERTTEQTRRERQLMRYNGRRHLPVAGSE</sequence>
<evidence type="ECO:0000313" key="2">
    <source>
        <dbReference type="Proteomes" id="UP001199206"/>
    </source>
</evidence>
<protein>
    <submittedName>
        <fullName evidence="1">Uncharacterized protein</fullName>
    </submittedName>
</protein>
<reference evidence="1 2" key="1">
    <citation type="submission" date="2021-10" db="EMBL/GenBank/DDBJ databases">
        <title>Genome sequencing of Xanthomonas strains from NCPPB.</title>
        <authorList>
            <person name="Hussein R."/>
            <person name="Harrison J."/>
            <person name="Studholme D.J."/>
            <person name="Vicente J."/>
            <person name="Grant M."/>
        </authorList>
    </citation>
    <scope>NUCLEOTIDE SEQUENCE [LARGE SCALE GENOMIC DNA]</scope>
    <source>
        <strain evidence="1 2">NCPPB 101</strain>
    </source>
</reference>